<name>A0A2W7N071_9RHOB</name>
<keyword evidence="3" id="KW-1185">Reference proteome</keyword>
<dbReference type="Pfam" id="PF08837">
    <property type="entry name" value="DUF1810"/>
    <property type="match status" value="1"/>
</dbReference>
<dbReference type="PIRSF" id="PIRSF008546">
    <property type="entry name" value="UCP008546"/>
    <property type="match status" value="1"/>
</dbReference>
<gene>
    <name evidence="2" type="ORF">LX81_03796</name>
</gene>
<reference evidence="2 3" key="1">
    <citation type="submission" date="2018-06" db="EMBL/GenBank/DDBJ databases">
        <title>Genomic Encyclopedia of Archaeal and Bacterial Type Strains, Phase II (KMG-II): from individual species to whole genera.</title>
        <authorList>
            <person name="Goeker M."/>
        </authorList>
    </citation>
    <scope>NUCLEOTIDE SEQUENCE [LARGE SCALE GENOMIC DNA]</scope>
    <source>
        <strain evidence="2 3">DSM 22009</strain>
    </source>
</reference>
<dbReference type="InterPro" id="IPR014937">
    <property type="entry name" value="DUF1810"/>
</dbReference>
<dbReference type="SUPFAM" id="SSF140736">
    <property type="entry name" value="Rv1873-like"/>
    <property type="match status" value="1"/>
</dbReference>
<feature type="region of interest" description="Disordered" evidence="1">
    <location>
        <begin position="1"/>
        <end position="27"/>
    </location>
</feature>
<accession>A0A2W7N071</accession>
<organism evidence="2 3">
    <name type="scientific">Palleronia aestuarii</name>
    <dbReference type="NCBI Taxonomy" id="568105"/>
    <lineage>
        <taxon>Bacteria</taxon>
        <taxon>Pseudomonadati</taxon>
        <taxon>Pseudomonadota</taxon>
        <taxon>Alphaproteobacteria</taxon>
        <taxon>Rhodobacterales</taxon>
        <taxon>Roseobacteraceae</taxon>
        <taxon>Palleronia</taxon>
    </lineage>
</organism>
<dbReference type="Proteomes" id="UP000248916">
    <property type="component" value="Unassembled WGS sequence"/>
</dbReference>
<evidence type="ECO:0000313" key="3">
    <source>
        <dbReference type="Proteomes" id="UP000248916"/>
    </source>
</evidence>
<dbReference type="EMBL" id="QKZL01000028">
    <property type="protein sequence ID" value="PZX11827.1"/>
    <property type="molecule type" value="Genomic_DNA"/>
</dbReference>
<comment type="caution">
    <text evidence="2">The sequence shown here is derived from an EMBL/GenBank/DDBJ whole genome shotgun (WGS) entry which is preliminary data.</text>
</comment>
<dbReference type="InterPro" id="IPR036287">
    <property type="entry name" value="Rv1873-like_sf"/>
</dbReference>
<protein>
    <submittedName>
        <fullName evidence="2">Uncharacterized protein (DUF1810 family)</fullName>
    </submittedName>
</protein>
<sequence length="166" mass="18247">MTQASHHAGALPRPGGRVNSRAMSTAATSDDDLHRFVEAQEGAYETARAEIERGRKVSHWMWFVFPQLRGLGRSAMAHRYGIVDLDEAERYLSHPVLGPRLIEMCELTLDHRDLSAEAIFGAIDAMKLRSSATLFAALPAAPLVFARLLDAFFDAPCPETTARIAA</sequence>
<evidence type="ECO:0000256" key="1">
    <source>
        <dbReference type="SAM" id="MobiDB-lite"/>
    </source>
</evidence>
<dbReference type="Gene3D" id="1.25.40.380">
    <property type="entry name" value="Protein of unknown function DUF1810"/>
    <property type="match status" value="1"/>
</dbReference>
<evidence type="ECO:0000313" key="2">
    <source>
        <dbReference type="EMBL" id="PZX11827.1"/>
    </source>
</evidence>
<dbReference type="AlphaFoldDB" id="A0A2W7N071"/>
<proteinExistence type="predicted"/>